<protein>
    <submittedName>
        <fullName evidence="1">Uncharacterized protein</fullName>
    </submittedName>
</protein>
<sequence>MKSISAMCGHVKRRLNQDEPLEGKVLEFALSLIGEGDDDFLNGIAEKLKAGDKLSEYEHHIMVDVILLHVRLGS</sequence>
<dbReference type="Proteomes" id="UP000327111">
    <property type="component" value="Unassembled WGS sequence"/>
</dbReference>
<dbReference type="AlphaFoldDB" id="A0A5E7JHU7"/>
<dbReference type="EMBL" id="CABVIF010000003">
    <property type="protein sequence ID" value="VVO86867.1"/>
    <property type="molecule type" value="Genomic_DNA"/>
</dbReference>
<reference evidence="1 2" key="1">
    <citation type="submission" date="2019-09" db="EMBL/GenBank/DDBJ databases">
        <authorList>
            <person name="Chandra G."/>
            <person name="Truman W A."/>
        </authorList>
    </citation>
    <scope>NUCLEOTIDE SEQUENCE [LARGE SCALE GENOMIC DNA]</scope>
    <source>
        <strain evidence="1">PS854</strain>
    </source>
</reference>
<proteinExistence type="predicted"/>
<organism evidence="1 2">
    <name type="scientific">Pseudomonas fluorescens</name>
    <dbReference type="NCBI Taxonomy" id="294"/>
    <lineage>
        <taxon>Bacteria</taxon>
        <taxon>Pseudomonadati</taxon>
        <taxon>Pseudomonadota</taxon>
        <taxon>Gammaproteobacteria</taxon>
        <taxon>Pseudomonadales</taxon>
        <taxon>Pseudomonadaceae</taxon>
        <taxon>Pseudomonas</taxon>
    </lineage>
</organism>
<gene>
    <name evidence="1" type="ORF">PS854_02091</name>
</gene>
<evidence type="ECO:0000313" key="2">
    <source>
        <dbReference type="Proteomes" id="UP000327111"/>
    </source>
</evidence>
<accession>A0A5E7JHU7</accession>
<name>A0A5E7JHU7_PSEFL</name>
<evidence type="ECO:0000313" key="1">
    <source>
        <dbReference type="EMBL" id="VVO86867.1"/>
    </source>
</evidence>